<keyword evidence="1" id="KW-1133">Transmembrane helix</keyword>
<feature type="transmembrane region" description="Helical" evidence="1">
    <location>
        <begin position="835"/>
        <end position="852"/>
    </location>
</feature>
<evidence type="ECO:0000313" key="2">
    <source>
        <dbReference type="EMBL" id="PIZ66902.1"/>
    </source>
</evidence>
<dbReference type="InterPro" id="IPR003386">
    <property type="entry name" value="LACT/PDAT_acylTrfase"/>
</dbReference>
<gene>
    <name evidence="2" type="ORF">COY12_02685</name>
</gene>
<dbReference type="GO" id="GO:0008374">
    <property type="term" value="F:O-acyltransferase activity"/>
    <property type="evidence" value="ECO:0007669"/>
    <property type="project" value="InterPro"/>
</dbReference>
<dbReference type="SUPFAM" id="SSF75005">
    <property type="entry name" value="Arabinanase/levansucrase/invertase"/>
    <property type="match status" value="1"/>
</dbReference>
<dbReference type="Proteomes" id="UP000229506">
    <property type="component" value="Unassembled WGS sequence"/>
</dbReference>
<proteinExistence type="predicted"/>
<keyword evidence="1" id="KW-0472">Membrane</keyword>
<evidence type="ECO:0000313" key="3">
    <source>
        <dbReference type="Proteomes" id="UP000229506"/>
    </source>
</evidence>
<evidence type="ECO:0000256" key="1">
    <source>
        <dbReference type="SAM" id="Phobius"/>
    </source>
</evidence>
<dbReference type="AlphaFoldDB" id="A0A2M7U6Q3"/>
<keyword evidence="1" id="KW-0812">Transmembrane</keyword>
<organism evidence="2 3">
    <name type="scientific">Candidatus Roizmanbacteria bacterium CG_4_10_14_0_2_um_filter_33_96</name>
    <dbReference type="NCBI Taxonomy" id="1974821"/>
    <lineage>
        <taxon>Bacteria</taxon>
        <taxon>Candidatus Roizmaniibacteriota</taxon>
    </lineage>
</organism>
<evidence type="ECO:0008006" key="4">
    <source>
        <dbReference type="Google" id="ProtNLM"/>
    </source>
</evidence>
<dbReference type="SUPFAM" id="SSF53474">
    <property type="entry name" value="alpha/beta-Hydrolases"/>
    <property type="match status" value="1"/>
</dbReference>
<dbReference type="EMBL" id="PFOF01000077">
    <property type="protein sequence ID" value="PIZ66902.1"/>
    <property type="molecule type" value="Genomic_DNA"/>
</dbReference>
<reference evidence="3" key="1">
    <citation type="submission" date="2017-09" db="EMBL/GenBank/DDBJ databases">
        <title>Depth-based differentiation of microbial function through sediment-hosted aquifers and enrichment of novel symbionts in the deep terrestrial subsurface.</title>
        <authorList>
            <person name="Probst A.J."/>
            <person name="Ladd B."/>
            <person name="Jarett J.K."/>
            <person name="Geller-Mcgrath D.E."/>
            <person name="Sieber C.M.K."/>
            <person name="Emerson J.B."/>
            <person name="Anantharaman K."/>
            <person name="Thomas B.C."/>
            <person name="Malmstrom R."/>
            <person name="Stieglmeier M."/>
            <person name="Klingl A."/>
            <person name="Woyke T."/>
            <person name="Ryan C.M."/>
            <person name="Banfield J.F."/>
        </authorList>
    </citation>
    <scope>NUCLEOTIDE SEQUENCE [LARGE SCALE GENOMIC DNA]</scope>
</reference>
<dbReference type="InterPro" id="IPR023296">
    <property type="entry name" value="Glyco_hydro_beta-prop_sf"/>
</dbReference>
<accession>A0A2M7U6Q3</accession>
<name>A0A2M7U6Q3_9BACT</name>
<dbReference type="Gene3D" id="2.115.10.20">
    <property type="entry name" value="Glycosyl hydrolase domain, family 43"/>
    <property type="match status" value="2"/>
</dbReference>
<sequence length="859" mass="96651">MFKKILNIFFIISICILFSKDVFAFEFVKLTNNPLSVSYIDNYANQLQANIFKEGDIYKGIFAINKPPETYYSLGYFESTNGVDWQMKKEVLNTGADLSNPSVIKTQTGYLLFLTRYDDNTVYRIYSSTCDFDFNCSSNLSQVIMPNTSNYSEKKGVFAGRPFKQDNRTYLFFGAWGGDGFKIKLAYSDDLVTWQRCQYAFLYGGDGPFPYQENNNLYLFYHKSDSSGIRLAKTSLPLSCDSNFEDQGYQLTRDQSYDQRHMIFPSILNDNGGLKLYYSGLGSDSRWRLNLACTGQACLLPTPTPTPSPTLVPTTTPTLIPTPYALTPIIIIPGFMASWNREAILHNQTVDYSAWKLQNFVKEYDGLINTLKNIGYQENVNLFLFPYDWRQSIEKTTDDFYSYLQTKIWNDDPNQKMNIVGHSLGGLVGRIFAQKNKEKINQIISVGSPHFGAAQFYKPLEAGEIDRANTFLWLAEKIVLILNKSTLESDRVTIANRFPVAKDVFPTFNFLKDTTGNEISINDLSIKNSFLTFYNQTFSEIFPLFTAIFGEKDKNTLAGYIIEPQNGLDQLLGNYPDGKPIESYSDLGDYLILSKSASQDIDSEKFYFDHGEIITKKEAIKKILSLLNINFGDDQIVEGQITRISSSLIFMIKSPATMRVEFENNIYTEDEGIIFIPDAKSGSYSLKVQGTDQGKYEVVVGQISENNDIWESINGEITQSPSSSQIDNYNIPYNNQTAFSIFPPPTLATEVAPTVAATVTLVPTSTPQPTSSTSNSISPSIIASSSNEIPISKESSPAVLGISSSQEELITPTVEVTKQLVVKKEIKKSLNIWDYIWPSVTSLILGGIGYLFRKKILKK</sequence>
<dbReference type="Gene3D" id="3.40.50.1820">
    <property type="entry name" value="alpha/beta hydrolase"/>
    <property type="match status" value="1"/>
</dbReference>
<protein>
    <recommendedName>
        <fullName evidence="4">PGAP1 family protein</fullName>
    </recommendedName>
</protein>
<dbReference type="PANTHER" id="PTHR11440">
    <property type="entry name" value="LECITHIN-CHOLESTEROL ACYLTRANSFERASE-RELATED"/>
    <property type="match status" value="1"/>
</dbReference>
<dbReference type="Pfam" id="PF02450">
    <property type="entry name" value="LCAT"/>
    <property type="match status" value="1"/>
</dbReference>
<dbReference type="InterPro" id="IPR029058">
    <property type="entry name" value="AB_hydrolase_fold"/>
</dbReference>
<comment type="caution">
    <text evidence="2">The sequence shown here is derived from an EMBL/GenBank/DDBJ whole genome shotgun (WGS) entry which is preliminary data.</text>
</comment>
<dbReference type="GO" id="GO:0006629">
    <property type="term" value="P:lipid metabolic process"/>
    <property type="evidence" value="ECO:0007669"/>
    <property type="project" value="InterPro"/>
</dbReference>